<accession>A0A4Q1HI27</accession>
<dbReference type="EMBL" id="PYAL01000006">
    <property type="protein sequence ID" value="RXN85896.1"/>
    <property type="molecule type" value="Genomic_DNA"/>
</dbReference>
<evidence type="ECO:0000256" key="2">
    <source>
        <dbReference type="SAM" id="Phobius"/>
    </source>
</evidence>
<proteinExistence type="predicted"/>
<keyword evidence="2" id="KW-0472">Membrane</keyword>
<protein>
    <submittedName>
        <fullName evidence="3">Uncharacterized protein</fullName>
    </submittedName>
</protein>
<keyword evidence="2" id="KW-1133">Transmembrane helix</keyword>
<dbReference type="Proteomes" id="UP000290849">
    <property type="component" value="Unassembled WGS sequence"/>
</dbReference>
<evidence type="ECO:0000313" key="4">
    <source>
        <dbReference type="Proteomes" id="UP000290849"/>
    </source>
</evidence>
<dbReference type="OrthoDB" id="8666454at2"/>
<organism evidence="3 4">
    <name type="scientific">Achromobacter aloeverae</name>
    <dbReference type="NCBI Taxonomy" id="1750518"/>
    <lineage>
        <taxon>Bacteria</taxon>
        <taxon>Pseudomonadati</taxon>
        <taxon>Pseudomonadota</taxon>
        <taxon>Betaproteobacteria</taxon>
        <taxon>Burkholderiales</taxon>
        <taxon>Alcaligenaceae</taxon>
        <taxon>Achromobacter</taxon>
    </lineage>
</organism>
<gene>
    <name evidence="3" type="ORF">C7R54_19190</name>
</gene>
<evidence type="ECO:0000256" key="1">
    <source>
        <dbReference type="SAM" id="MobiDB-lite"/>
    </source>
</evidence>
<comment type="caution">
    <text evidence="3">The sequence shown here is derived from an EMBL/GenBank/DDBJ whole genome shotgun (WGS) entry which is preliminary data.</text>
</comment>
<keyword evidence="4" id="KW-1185">Reference proteome</keyword>
<keyword evidence="2" id="KW-0812">Transmembrane</keyword>
<dbReference type="RefSeq" id="WP_129152069.1">
    <property type="nucleotide sequence ID" value="NZ_JBHSDO010000017.1"/>
</dbReference>
<name>A0A4Q1HI27_9BURK</name>
<evidence type="ECO:0000313" key="3">
    <source>
        <dbReference type="EMBL" id="RXN85896.1"/>
    </source>
</evidence>
<sequence>MLPPTPHRRAAAAPAFLNVTFYGSAIELAIIRKRLYLALRARPETVAQVRDSADGAQASTMVRLRSDDGDVSSLLGWLSAFCSELRINALHATPGDGMPQVAATRRISASRAAGDAPRLAGPGHRGQFAAEVTS</sequence>
<dbReference type="AlphaFoldDB" id="A0A4Q1HI27"/>
<feature type="transmembrane region" description="Helical" evidence="2">
    <location>
        <begin position="12"/>
        <end position="31"/>
    </location>
</feature>
<reference evidence="3 4" key="1">
    <citation type="journal article" date="2017" name="Int. J. Syst. Evol. Microbiol.">
        <title>Achromobacter aloeverae sp. nov., isolated from the root of Aloe vera (L.) Burm.f.</title>
        <authorList>
            <person name="Kuncharoen N."/>
            <person name="Muramatsu Y."/>
            <person name="Shibata C."/>
            <person name="Kamakura Y."/>
            <person name="Nakagawa Y."/>
            <person name="Tanasupawat S."/>
        </authorList>
    </citation>
    <scope>NUCLEOTIDE SEQUENCE [LARGE SCALE GENOMIC DNA]</scope>
    <source>
        <strain evidence="3 4">AVA-1</strain>
    </source>
</reference>
<feature type="region of interest" description="Disordered" evidence="1">
    <location>
        <begin position="112"/>
        <end position="134"/>
    </location>
</feature>